<evidence type="ECO:0000313" key="3">
    <source>
        <dbReference type="Proteomes" id="UP001153076"/>
    </source>
</evidence>
<evidence type="ECO:0000256" key="1">
    <source>
        <dbReference type="SAM" id="MobiDB-lite"/>
    </source>
</evidence>
<dbReference type="Proteomes" id="UP001153076">
    <property type="component" value="Unassembled WGS sequence"/>
</dbReference>
<feature type="compositionally biased region" description="Polar residues" evidence="1">
    <location>
        <begin position="29"/>
        <end position="57"/>
    </location>
</feature>
<accession>A0A9Q1K4L3</accession>
<dbReference type="OrthoDB" id="1752268at2759"/>
<sequence length="229" mass="25245">MDQHQHGDSSDPCDVQSAQGESFAPRGIPNTQNCTRDDINQANSEHFSVETNENGADSGSKRKLTSAVWQYFERKSINRKDNEICMDYKGIFIGGCRNDATKENALLLDAILEDEDVDVQSQGESQGACLPSLSGAPQEGRVSSGAKERASSGSDGDQRAHAKHELKRALHELAKKRKINRFLKQGLRVFNKGKAKSQEDFQEEECSTKVVATITRGYAKGISHAMWKA</sequence>
<feature type="compositionally biased region" description="Basic and acidic residues" evidence="1">
    <location>
        <begin position="146"/>
        <end position="160"/>
    </location>
</feature>
<gene>
    <name evidence="2" type="ORF">Cgig2_032210</name>
</gene>
<feature type="region of interest" description="Disordered" evidence="1">
    <location>
        <begin position="122"/>
        <end position="164"/>
    </location>
</feature>
<dbReference type="AlphaFoldDB" id="A0A9Q1K4L3"/>
<feature type="region of interest" description="Disordered" evidence="1">
    <location>
        <begin position="1"/>
        <end position="62"/>
    </location>
</feature>
<reference evidence="2" key="1">
    <citation type="submission" date="2022-04" db="EMBL/GenBank/DDBJ databases">
        <title>Carnegiea gigantea Genome sequencing and assembly v2.</title>
        <authorList>
            <person name="Copetti D."/>
            <person name="Sanderson M.J."/>
            <person name="Burquez A."/>
            <person name="Wojciechowski M.F."/>
        </authorList>
    </citation>
    <scope>NUCLEOTIDE SEQUENCE</scope>
    <source>
        <strain evidence="2">SGP5-SGP5p</strain>
        <tissue evidence="2">Aerial part</tissue>
    </source>
</reference>
<organism evidence="2 3">
    <name type="scientific">Carnegiea gigantea</name>
    <dbReference type="NCBI Taxonomy" id="171969"/>
    <lineage>
        <taxon>Eukaryota</taxon>
        <taxon>Viridiplantae</taxon>
        <taxon>Streptophyta</taxon>
        <taxon>Embryophyta</taxon>
        <taxon>Tracheophyta</taxon>
        <taxon>Spermatophyta</taxon>
        <taxon>Magnoliopsida</taxon>
        <taxon>eudicotyledons</taxon>
        <taxon>Gunneridae</taxon>
        <taxon>Pentapetalae</taxon>
        <taxon>Caryophyllales</taxon>
        <taxon>Cactineae</taxon>
        <taxon>Cactaceae</taxon>
        <taxon>Cactoideae</taxon>
        <taxon>Echinocereeae</taxon>
        <taxon>Carnegiea</taxon>
    </lineage>
</organism>
<dbReference type="EMBL" id="JAKOGI010000347">
    <property type="protein sequence ID" value="KAJ8436389.1"/>
    <property type="molecule type" value="Genomic_DNA"/>
</dbReference>
<protein>
    <submittedName>
        <fullName evidence="2">Uncharacterized protein</fullName>
    </submittedName>
</protein>
<evidence type="ECO:0000313" key="2">
    <source>
        <dbReference type="EMBL" id="KAJ8436389.1"/>
    </source>
</evidence>
<comment type="caution">
    <text evidence="2">The sequence shown here is derived from an EMBL/GenBank/DDBJ whole genome shotgun (WGS) entry which is preliminary data.</text>
</comment>
<proteinExistence type="predicted"/>
<keyword evidence="3" id="KW-1185">Reference proteome</keyword>
<name>A0A9Q1K4L3_9CARY</name>